<protein>
    <submittedName>
        <fullName evidence="1">Uncharacterized protein</fullName>
    </submittedName>
</protein>
<organism evidence="1 2">
    <name type="scientific">Spiromyces aspiralis</name>
    <dbReference type="NCBI Taxonomy" id="68401"/>
    <lineage>
        <taxon>Eukaryota</taxon>
        <taxon>Fungi</taxon>
        <taxon>Fungi incertae sedis</taxon>
        <taxon>Zoopagomycota</taxon>
        <taxon>Kickxellomycotina</taxon>
        <taxon>Kickxellomycetes</taxon>
        <taxon>Kickxellales</taxon>
        <taxon>Kickxellaceae</taxon>
        <taxon>Spiromyces</taxon>
    </lineage>
</organism>
<name>A0ACC1HHJ7_9FUNG</name>
<sequence>MEAIGPRSHATVLKVTEPEPPRPLSDVGAKKATSSVIDVRSSLSLSPASCSNDNSSHGGGGSATPATTDTSATFGSRLLTPKQDVFEYNAWDHVDPGSDHERYAEEMIRQQREFPAPAEEKDAYNARPNEFWDQFYQSNQNKFFKDRKWLKLEFPELFNWTSSPRFSSASRVRVMELGCGAGNIVFPLLQEMPDRRLMVHACDFSKTAVEVVKGTREKLQPEDQARCDAFIWDISSDRLPEGVAEGSVDFIVMVFVFSALHPSQWRQTIDNLYKASLLKPGGMVFFRDYGRYDLAQVRFKKHRLLEDNLYARGDGTRVYFFTSEQIHAFFGERFVVEQNAVDRRLIVNRKRKVKMYRVWLQGKFRKPDWLDP</sequence>
<dbReference type="EMBL" id="JAMZIH010005164">
    <property type="protein sequence ID" value="KAJ1675831.1"/>
    <property type="molecule type" value="Genomic_DNA"/>
</dbReference>
<dbReference type="Proteomes" id="UP001145114">
    <property type="component" value="Unassembled WGS sequence"/>
</dbReference>
<comment type="caution">
    <text evidence="1">The sequence shown here is derived from an EMBL/GenBank/DDBJ whole genome shotgun (WGS) entry which is preliminary data.</text>
</comment>
<keyword evidence="2" id="KW-1185">Reference proteome</keyword>
<accession>A0ACC1HHJ7</accession>
<evidence type="ECO:0000313" key="2">
    <source>
        <dbReference type="Proteomes" id="UP001145114"/>
    </source>
</evidence>
<proteinExistence type="predicted"/>
<gene>
    <name evidence="1" type="ORF">EV182_000486</name>
</gene>
<evidence type="ECO:0000313" key="1">
    <source>
        <dbReference type="EMBL" id="KAJ1675831.1"/>
    </source>
</evidence>
<reference evidence="1" key="1">
    <citation type="submission" date="2022-06" db="EMBL/GenBank/DDBJ databases">
        <title>Phylogenomic reconstructions and comparative analyses of Kickxellomycotina fungi.</title>
        <authorList>
            <person name="Reynolds N.K."/>
            <person name="Stajich J.E."/>
            <person name="Barry K."/>
            <person name="Grigoriev I.V."/>
            <person name="Crous P."/>
            <person name="Smith M.E."/>
        </authorList>
    </citation>
    <scope>NUCLEOTIDE SEQUENCE</scope>
    <source>
        <strain evidence="1">RSA 2271</strain>
    </source>
</reference>